<dbReference type="Proteomes" id="UP000016927">
    <property type="component" value="Unassembled WGS sequence"/>
</dbReference>
<dbReference type="EMBL" id="KB908926">
    <property type="protein sequence ID" value="EOB14700.1"/>
    <property type="molecule type" value="Genomic_DNA"/>
</dbReference>
<gene>
    <name evidence="1" type="ORF">NBO_18g0027</name>
</gene>
<dbReference type="VEuPathDB" id="MicrosporidiaDB:NBO_18g0027"/>
<dbReference type="AlphaFoldDB" id="R0MKD0"/>
<reference evidence="1 2" key="1">
    <citation type="journal article" date="2013" name="BMC Genomics">
        <title>Comparative genomics of parasitic silkworm microsporidia reveal an association between genome expansion and host adaptation.</title>
        <authorList>
            <person name="Pan G."/>
            <person name="Xu J."/>
            <person name="Li T."/>
            <person name="Xia Q."/>
            <person name="Liu S.L."/>
            <person name="Zhang G."/>
            <person name="Li S."/>
            <person name="Li C."/>
            <person name="Liu H."/>
            <person name="Yang L."/>
            <person name="Liu T."/>
            <person name="Zhang X."/>
            <person name="Wu Z."/>
            <person name="Fan W."/>
            <person name="Dang X."/>
            <person name="Xiang H."/>
            <person name="Tao M."/>
            <person name="Li Y."/>
            <person name="Hu J."/>
            <person name="Li Z."/>
            <person name="Lin L."/>
            <person name="Luo J."/>
            <person name="Geng L."/>
            <person name="Wang L."/>
            <person name="Long M."/>
            <person name="Wan Y."/>
            <person name="He N."/>
            <person name="Zhang Z."/>
            <person name="Lu C."/>
            <person name="Keeling P.J."/>
            <person name="Wang J."/>
            <person name="Xiang Z."/>
            <person name="Zhou Z."/>
        </authorList>
    </citation>
    <scope>NUCLEOTIDE SEQUENCE [LARGE SCALE GENOMIC DNA]</scope>
    <source>
        <strain evidence="2">CQ1 / CVCC 102059</strain>
    </source>
</reference>
<name>R0MKD0_NOSB1</name>
<evidence type="ECO:0000313" key="2">
    <source>
        <dbReference type="Proteomes" id="UP000016927"/>
    </source>
</evidence>
<sequence length="50" mass="5813">MGVSSLYGPTWKKVWRLTAQFIKTALHKDMFNFMETQIVNMASLMPRPLP</sequence>
<organism evidence="1 2">
    <name type="scientific">Nosema bombycis (strain CQ1 / CVCC 102059)</name>
    <name type="common">Microsporidian parasite</name>
    <name type="synonym">Pebrine of silkworm</name>
    <dbReference type="NCBI Taxonomy" id="578461"/>
    <lineage>
        <taxon>Eukaryota</taxon>
        <taxon>Fungi</taxon>
        <taxon>Fungi incertae sedis</taxon>
        <taxon>Microsporidia</taxon>
        <taxon>Nosematidae</taxon>
        <taxon>Nosema</taxon>
    </lineage>
</organism>
<protein>
    <submittedName>
        <fullName evidence="1">Uncharacterized protein</fullName>
    </submittedName>
</protein>
<proteinExistence type="predicted"/>
<dbReference type="HOGENOM" id="CLU_3125486_0_0_1"/>
<evidence type="ECO:0000313" key="1">
    <source>
        <dbReference type="EMBL" id="EOB14700.1"/>
    </source>
</evidence>
<accession>R0MKD0</accession>
<keyword evidence="2" id="KW-1185">Reference proteome</keyword>